<dbReference type="Proteomes" id="UP000001075">
    <property type="component" value="Unassembled WGS sequence"/>
</dbReference>
<evidence type="ECO:0000313" key="1">
    <source>
        <dbReference type="EMBL" id="EGV93772.1"/>
    </source>
</evidence>
<proteinExistence type="predicted"/>
<dbReference type="InParanoid" id="G3H6S4"/>
<sequence>MGSPAEPHCLTPMPLLHLMAPGPAPVSLKEGNLKSPKDSRFLVVHFKNPGVF</sequence>
<dbReference type="AlphaFoldDB" id="G3H6S4"/>
<evidence type="ECO:0000313" key="2">
    <source>
        <dbReference type="Proteomes" id="UP000001075"/>
    </source>
</evidence>
<gene>
    <name evidence="1" type="ORF">I79_006043</name>
</gene>
<reference evidence="2" key="1">
    <citation type="journal article" date="2011" name="Nat. Biotechnol.">
        <title>The genomic sequence of the Chinese hamster ovary (CHO)-K1 cell line.</title>
        <authorList>
            <person name="Xu X."/>
            <person name="Nagarajan H."/>
            <person name="Lewis N.E."/>
            <person name="Pan S."/>
            <person name="Cai Z."/>
            <person name="Liu X."/>
            <person name="Chen W."/>
            <person name="Xie M."/>
            <person name="Wang W."/>
            <person name="Hammond S."/>
            <person name="Andersen M.R."/>
            <person name="Neff N."/>
            <person name="Passarelli B."/>
            <person name="Koh W."/>
            <person name="Fan H.C."/>
            <person name="Wang J."/>
            <person name="Gui Y."/>
            <person name="Lee K.H."/>
            <person name="Betenbaugh M.J."/>
            <person name="Quake S.R."/>
            <person name="Famili I."/>
            <person name="Palsson B.O."/>
            <person name="Wang J."/>
        </authorList>
    </citation>
    <scope>NUCLEOTIDE SEQUENCE [LARGE SCALE GENOMIC DNA]</scope>
    <source>
        <strain evidence="2">CHO K1 cell line</strain>
    </source>
</reference>
<protein>
    <submittedName>
        <fullName evidence="1">Uncharacterized protein</fullName>
    </submittedName>
</protein>
<accession>G3H6S4</accession>
<dbReference type="EMBL" id="JH000180">
    <property type="protein sequence ID" value="EGV93772.1"/>
    <property type="molecule type" value="Genomic_DNA"/>
</dbReference>
<name>G3H6S4_CRIGR</name>
<organism evidence="1 2">
    <name type="scientific">Cricetulus griseus</name>
    <name type="common">Chinese hamster</name>
    <name type="synonym">Cricetulus barabensis griseus</name>
    <dbReference type="NCBI Taxonomy" id="10029"/>
    <lineage>
        <taxon>Eukaryota</taxon>
        <taxon>Metazoa</taxon>
        <taxon>Chordata</taxon>
        <taxon>Craniata</taxon>
        <taxon>Vertebrata</taxon>
        <taxon>Euteleostomi</taxon>
        <taxon>Mammalia</taxon>
        <taxon>Eutheria</taxon>
        <taxon>Euarchontoglires</taxon>
        <taxon>Glires</taxon>
        <taxon>Rodentia</taxon>
        <taxon>Myomorpha</taxon>
        <taxon>Muroidea</taxon>
        <taxon>Cricetidae</taxon>
        <taxon>Cricetinae</taxon>
        <taxon>Cricetulus</taxon>
    </lineage>
</organism>